<keyword evidence="8" id="KW-1185">Reference proteome</keyword>
<organism evidence="7 8">
    <name type="scientific">Holtiella tumoricola</name>
    <dbReference type="NCBI Taxonomy" id="3018743"/>
    <lineage>
        <taxon>Bacteria</taxon>
        <taxon>Bacillati</taxon>
        <taxon>Bacillota</taxon>
        <taxon>Clostridia</taxon>
        <taxon>Lachnospirales</taxon>
        <taxon>Cellulosilyticaceae</taxon>
        <taxon>Holtiella</taxon>
    </lineage>
</organism>
<evidence type="ECO:0000256" key="5">
    <source>
        <dbReference type="ARBA" id="ARBA00023136"/>
    </source>
</evidence>
<keyword evidence="3 6" id="KW-0812">Transmembrane</keyword>
<dbReference type="PANTHER" id="PTHR32196:SF18">
    <property type="entry name" value="GALACTOSE_METHYL GALACTOSIDE IMPORT PERMEASE PROTEIN MGLC"/>
    <property type="match status" value="1"/>
</dbReference>
<gene>
    <name evidence="7" type="primary">mglC</name>
    <name evidence="7" type="ORF">PBV87_09640</name>
</gene>
<name>A0AA42DMK2_9FIRM</name>
<feature type="transmembrane region" description="Helical" evidence="6">
    <location>
        <begin position="271"/>
        <end position="304"/>
    </location>
</feature>
<evidence type="ECO:0000313" key="8">
    <source>
        <dbReference type="Proteomes" id="UP001169242"/>
    </source>
</evidence>
<dbReference type="Pfam" id="PF02653">
    <property type="entry name" value="BPD_transp_2"/>
    <property type="match status" value="1"/>
</dbReference>
<keyword evidence="2" id="KW-1003">Cell membrane</keyword>
<sequence>MNETSVKKWNKSTVADFLINNAIYVVLLLLVIVIICMDSSFLSVQNFKFIITQASTRVILALGVAGLLVLAGTDLSVGRMVGLSAVISASLLQAPDYARRIFPDMPQLPVFAPILLAILCTAIASTISGYVIAKFKVTAFIVTLSMQLIIYGVASLYYDYTGGSPIANLDERFKYFAQGSLRLGPVEIPFLVIYAAITVAIVWFIWNKTRLGKNMFAVGGNEEAATVSGVNVIRTIVLVSMLAGILYGFAGSLEVARTGSATNNIGNGYELDAIAACVVGGVSFNGGVGSIAGVVSGVLMFQVINYGLNYVDVSPYIQYIIKGLIIVIAVAIDTRKYIKKK</sequence>
<evidence type="ECO:0000256" key="3">
    <source>
        <dbReference type="ARBA" id="ARBA00022692"/>
    </source>
</evidence>
<feature type="transmembrane region" description="Helical" evidence="6">
    <location>
        <begin position="17"/>
        <end position="37"/>
    </location>
</feature>
<keyword evidence="5 6" id="KW-0472">Membrane</keyword>
<protein>
    <submittedName>
        <fullName evidence="7">Galactose/methyl galactoside ABC transporter permease MglC</fullName>
    </submittedName>
</protein>
<dbReference type="Proteomes" id="UP001169242">
    <property type="component" value="Unassembled WGS sequence"/>
</dbReference>
<evidence type="ECO:0000256" key="2">
    <source>
        <dbReference type="ARBA" id="ARBA00022475"/>
    </source>
</evidence>
<dbReference type="CDD" id="cd06579">
    <property type="entry name" value="TM_PBP1_transp_AraH_like"/>
    <property type="match status" value="1"/>
</dbReference>
<accession>A0AA42DMK2</accession>
<keyword evidence="4 6" id="KW-1133">Transmembrane helix</keyword>
<dbReference type="RefSeq" id="WP_053983532.1">
    <property type="nucleotide sequence ID" value="NZ_JAQIFT010000040.1"/>
</dbReference>
<comment type="subcellular location">
    <subcellularLocation>
        <location evidence="1">Cell membrane</location>
        <topology evidence="1">Multi-pass membrane protein</topology>
    </subcellularLocation>
</comment>
<feature type="transmembrane region" description="Helical" evidence="6">
    <location>
        <begin position="110"/>
        <end position="133"/>
    </location>
</feature>
<proteinExistence type="predicted"/>
<comment type="caution">
    <text evidence="7">The sequence shown here is derived from an EMBL/GenBank/DDBJ whole genome shotgun (WGS) entry which is preliminary data.</text>
</comment>
<feature type="transmembrane region" description="Helical" evidence="6">
    <location>
        <begin position="181"/>
        <end position="206"/>
    </location>
</feature>
<dbReference type="NCBIfam" id="NF007014">
    <property type="entry name" value="PRK09478.1"/>
    <property type="match status" value="1"/>
</dbReference>
<evidence type="ECO:0000313" key="7">
    <source>
        <dbReference type="EMBL" id="MDA3731739.1"/>
    </source>
</evidence>
<dbReference type="AlphaFoldDB" id="A0AA42DMK2"/>
<feature type="transmembrane region" description="Helical" evidence="6">
    <location>
        <begin position="77"/>
        <end position="98"/>
    </location>
</feature>
<dbReference type="GO" id="GO:0005886">
    <property type="term" value="C:plasma membrane"/>
    <property type="evidence" value="ECO:0007669"/>
    <property type="project" value="UniProtKB-SubCell"/>
</dbReference>
<feature type="transmembrane region" description="Helical" evidence="6">
    <location>
        <begin position="316"/>
        <end position="332"/>
    </location>
</feature>
<dbReference type="PANTHER" id="PTHR32196">
    <property type="entry name" value="ABC TRANSPORTER PERMEASE PROTEIN YPHD-RELATED-RELATED"/>
    <property type="match status" value="1"/>
</dbReference>
<evidence type="ECO:0000256" key="6">
    <source>
        <dbReference type="SAM" id="Phobius"/>
    </source>
</evidence>
<dbReference type="GO" id="GO:0022857">
    <property type="term" value="F:transmembrane transporter activity"/>
    <property type="evidence" value="ECO:0007669"/>
    <property type="project" value="InterPro"/>
</dbReference>
<feature type="transmembrane region" description="Helical" evidence="6">
    <location>
        <begin position="49"/>
        <end position="71"/>
    </location>
</feature>
<evidence type="ECO:0000256" key="4">
    <source>
        <dbReference type="ARBA" id="ARBA00022989"/>
    </source>
</evidence>
<dbReference type="EMBL" id="JAQIFT010000040">
    <property type="protein sequence ID" value="MDA3731739.1"/>
    <property type="molecule type" value="Genomic_DNA"/>
</dbReference>
<reference evidence="7" key="1">
    <citation type="journal article" date="2023" name="Int. J. Syst. Evol. Microbiol.">
        <title>&lt;i&gt;Holtiella tumoricola&lt;/i&gt; gen. nov. sp. nov., isolated from a human clinical sample.</title>
        <authorList>
            <person name="Allen-Vercoe E."/>
            <person name="Daigneault M.C."/>
            <person name="Vancuren S.J."/>
            <person name="Cochrane K."/>
            <person name="O'Neal L.L."/>
            <person name="Sankaranarayanan K."/>
            <person name="Lawson P.A."/>
        </authorList>
    </citation>
    <scope>NUCLEOTIDE SEQUENCE</scope>
    <source>
        <strain evidence="7">CC70A</strain>
    </source>
</reference>
<feature type="transmembrane region" description="Helical" evidence="6">
    <location>
        <begin position="139"/>
        <end position="160"/>
    </location>
</feature>
<dbReference type="InterPro" id="IPR001851">
    <property type="entry name" value="ABC_transp_permease"/>
</dbReference>
<evidence type="ECO:0000256" key="1">
    <source>
        <dbReference type="ARBA" id="ARBA00004651"/>
    </source>
</evidence>